<comment type="caution">
    <text evidence="1">The sequence shown here is derived from an EMBL/GenBank/DDBJ whole genome shotgun (WGS) entry which is preliminary data.</text>
</comment>
<organism evidence="1 2">
    <name type="scientific">Smallanthus sonchifolius</name>
    <dbReference type="NCBI Taxonomy" id="185202"/>
    <lineage>
        <taxon>Eukaryota</taxon>
        <taxon>Viridiplantae</taxon>
        <taxon>Streptophyta</taxon>
        <taxon>Embryophyta</taxon>
        <taxon>Tracheophyta</taxon>
        <taxon>Spermatophyta</taxon>
        <taxon>Magnoliopsida</taxon>
        <taxon>eudicotyledons</taxon>
        <taxon>Gunneridae</taxon>
        <taxon>Pentapetalae</taxon>
        <taxon>asterids</taxon>
        <taxon>campanulids</taxon>
        <taxon>Asterales</taxon>
        <taxon>Asteraceae</taxon>
        <taxon>Asteroideae</taxon>
        <taxon>Heliantheae alliance</taxon>
        <taxon>Millerieae</taxon>
        <taxon>Smallanthus</taxon>
    </lineage>
</organism>
<accession>A0ACB9I0M8</accession>
<proteinExistence type="predicted"/>
<dbReference type="EMBL" id="CM042027">
    <property type="protein sequence ID" value="KAI3801744.1"/>
    <property type="molecule type" value="Genomic_DNA"/>
</dbReference>
<reference evidence="1 2" key="2">
    <citation type="journal article" date="2022" name="Mol. Ecol. Resour.">
        <title>The genomes of chicory, endive, great burdock and yacon provide insights into Asteraceae paleo-polyploidization history and plant inulin production.</title>
        <authorList>
            <person name="Fan W."/>
            <person name="Wang S."/>
            <person name="Wang H."/>
            <person name="Wang A."/>
            <person name="Jiang F."/>
            <person name="Liu H."/>
            <person name="Zhao H."/>
            <person name="Xu D."/>
            <person name="Zhang Y."/>
        </authorList>
    </citation>
    <scope>NUCLEOTIDE SEQUENCE [LARGE SCALE GENOMIC DNA]</scope>
    <source>
        <strain evidence="2">cv. Yunnan</strain>
        <tissue evidence="1">Leaves</tissue>
    </source>
</reference>
<evidence type="ECO:0000313" key="2">
    <source>
        <dbReference type="Proteomes" id="UP001056120"/>
    </source>
</evidence>
<reference evidence="2" key="1">
    <citation type="journal article" date="2022" name="Mol. Ecol. Resour.">
        <title>The genomes of chicory, endive, great burdock and yacon provide insights into Asteraceae palaeo-polyploidization history and plant inulin production.</title>
        <authorList>
            <person name="Fan W."/>
            <person name="Wang S."/>
            <person name="Wang H."/>
            <person name="Wang A."/>
            <person name="Jiang F."/>
            <person name="Liu H."/>
            <person name="Zhao H."/>
            <person name="Xu D."/>
            <person name="Zhang Y."/>
        </authorList>
    </citation>
    <scope>NUCLEOTIDE SEQUENCE [LARGE SCALE GENOMIC DNA]</scope>
    <source>
        <strain evidence="2">cv. Yunnan</strain>
    </source>
</reference>
<gene>
    <name evidence="1" type="ORF">L1987_29858</name>
</gene>
<name>A0ACB9I0M8_9ASTR</name>
<evidence type="ECO:0000313" key="1">
    <source>
        <dbReference type="EMBL" id="KAI3801744.1"/>
    </source>
</evidence>
<dbReference type="Proteomes" id="UP001056120">
    <property type="component" value="Linkage Group LG10"/>
</dbReference>
<protein>
    <submittedName>
        <fullName evidence="1">Uncharacterized protein</fullName>
    </submittedName>
</protein>
<keyword evidence="2" id="KW-1185">Reference proteome</keyword>
<sequence>MHITVKPDSTIAINRVFDDNIPGSTYTTFNKTSEKEIVPTTSLNFRYYKSGPGKKKDKELKCFIINQDKIP</sequence>